<keyword evidence="5 7" id="KW-0472">Membrane</keyword>
<dbReference type="Pfam" id="PF04117">
    <property type="entry name" value="Mpv17_PMP22"/>
    <property type="match status" value="1"/>
</dbReference>
<feature type="transmembrane region" description="Helical" evidence="7">
    <location>
        <begin position="65"/>
        <end position="85"/>
    </location>
</feature>
<organism evidence="8 9">
    <name type="scientific">Leptidea sinapis</name>
    <dbReference type="NCBI Taxonomy" id="189913"/>
    <lineage>
        <taxon>Eukaryota</taxon>
        <taxon>Metazoa</taxon>
        <taxon>Ecdysozoa</taxon>
        <taxon>Arthropoda</taxon>
        <taxon>Hexapoda</taxon>
        <taxon>Insecta</taxon>
        <taxon>Pterygota</taxon>
        <taxon>Neoptera</taxon>
        <taxon>Endopterygota</taxon>
        <taxon>Lepidoptera</taxon>
        <taxon>Glossata</taxon>
        <taxon>Ditrysia</taxon>
        <taxon>Papilionoidea</taxon>
        <taxon>Pieridae</taxon>
        <taxon>Dismorphiinae</taxon>
        <taxon>Leptidea</taxon>
    </lineage>
</organism>
<dbReference type="OrthoDB" id="430207at2759"/>
<evidence type="ECO:0000256" key="5">
    <source>
        <dbReference type="ARBA" id="ARBA00023136"/>
    </source>
</evidence>
<dbReference type="GO" id="GO:0016020">
    <property type="term" value="C:membrane"/>
    <property type="evidence" value="ECO:0007669"/>
    <property type="project" value="UniProtKB-SubCell"/>
</dbReference>
<protein>
    <recommendedName>
        <fullName evidence="6">Mitochondrial inner membrane protein Mpv17</fullName>
    </recommendedName>
</protein>
<dbReference type="Proteomes" id="UP000324832">
    <property type="component" value="Unassembled WGS sequence"/>
</dbReference>
<dbReference type="GO" id="GO:1901858">
    <property type="term" value="P:regulation of mitochondrial DNA metabolic process"/>
    <property type="evidence" value="ECO:0007669"/>
    <property type="project" value="TreeGrafter"/>
</dbReference>
<dbReference type="PANTHER" id="PTHR11266:SF17">
    <property type="entry name" value="PROTEIN MPV17"/>
    <property type="match status" value="1"/>
</dbReference>
<feature type="transmembrane region" description="Helical" evidence="7">
    <location>
        <begin position="159"/>
        <end position="179"/>
    </location>
</feature>
<dbReference type="AlphaFoldDB" id="A0A5E4Q4N4"/>
<keyword evidence="9" id="KW-1185">Reference proteome</keyword>
<evidence type="ECO:0000256" key="7">
    <source>
        <dbReference type="RuleBase" id="RU363053"/>
    </source>
</evidence>
<dbReference type="PANTHER" id="PTHR11266">
    <property type="entry name" value="PEROXISOMAL MEMBRANE PROTEIN 2, PXMP2 MPV17"/>
    <property type="match status" value="1"/>
</dbReference>
<comment type="similarity">
    <text evidence="2 7">Belongs to the peroxisomal membrane protein PXMP2/4 family.</text>
</comment>
<evidence type="ECO:0000256" key="3">
    <source>
        <dbReference type="ARBA" id="ARBA00022692"/>
    </source>
</evidence>
<evidence type="ECO:0000256" key="1">
    <source>
        <dbReference type="ARBA" id="ARBA00004141"/>
    </source>
</evidence>
<dbReference type="GO" id="GO:0005739">
    <property type="term" value="C:mitochondrion"/>
    <property type="evidence" value="ECO:0007669"/>
    <property type="project" value="TreeGrafter"/>
</dbReference>
<evidence type="ECO:0000256" key="2">
    <source>
        <dbReference type="ARBA" id="ARBA00006824"/>
    </source>
</evidence>
<feature type="transmembrane region" description="Helical" evidence="7">
    <location>
        <begin position="97"/>
        <end position="119"/>
    </location>
</feature>
<dbReference type="GO" id="GO:0015267">
    <property type="term" value="F:channel activity"/>
    <property type="evidence" value="ECO:0007669"/>
    <property type="project" value="TreeGrafter"/>
</dbReference>
<dbReference type="EMBL" id="FZQP02001337">
    <property type="protein sequence ID" value="VVC92510.1"/>
    <property type="molecule type" value="Genomic_DNA"/>
</dbReference>
<evidence type="ECO:0000313" key="9">
    <source>
        <dbReference type="Proteomes" id="UP000324832"/>
    </source>
</evidence>
<name>A0A5E4Q4N4_9NEOP</name>
<keyword evidence="3 7" id="KW-0812">Transmembrane</keyword>
<reference evidence="8 9" key="1">
    <citation type="submission" date="2017-07" db="EMBL/GenBank/DDBJ databases">
        <authorList>
            <person name="Talla V."/>
            <person name="Backstrom N."/>
        </authorList>
    </citation>
    <scope>NUCLEOTIDE SEQUENCE [LARGE SCALE GENOMIC DNA]</scope>
</reference>
<comment type="subcellular location">
    <subcellularLocation>
        <location evidence="1">Membrane</location>
        <topology evidence="1">Multi-pass membrane protein</topology>
    </subcellularLocation>
</comment>
<proteinExistence type="inferred from homology"/>
<evidence type="ECO:0000256" key="6">
    <source>
        <dbReference type="ARBA" id="ARBA00049743"/>
    </source>
</evidence>
<keyword evidence="4 7" id="KW-1133">Transmembrane helix</keyword>
<sequence length="188" mass="21881">MQVFAMKARGLVQFYQKLLKRRPYLVQAIQTGTLMATGDIISQTVIERKSFKYIDYVRTLKFSSIGFIIGGPALRVWYGLLNHYIGSSGKMVAIKKVFVDQVIFAPTFLLLLLSAVGALQGKTWDNLKKDIDLNYLDVLKTNYYIWPWVQLLNFYYVPLQYQVLLVQMVALFWNTYLSWKTNRKTLLD</sequence>
<evidence type="ECO:0000313" key="8">
    <source>
        <dbReference type="EMBL" id="VVC92510.1"/>
    </source>
</evidence>
<accession>A0A5E4Q4N4</accession>
<evidence type="ECO:0000256" key="4">
    <source>
        <dbReference type="ARBA" id="ARBA00022989"/>
    </source>
</evidence>
<dbReference type="InterPro" id="IPR007248">
    <property type="entry name" value="Mpv17_PMP22"/>
</dbReference>
<gene>
    <name evidence="8" type="ORF">LSINAPIS_LOCUS4944</name>
</gene>